<dbReference type="Pfam" id="PF03190">
    <property type="entry name" value="Thioredox_DsbH"/>
    <property type="match status" value="1"/>
</dbReference>
<protein>
    <recommendedName>
        <fullName evidence="2">Spermatogenesis-associated protein 20-like TRX domain-containing protein</fullName>
    </recommendedName>
</protein>
<dbReference type="PIRSF" id="PIRSF006402">
    <property type="entry name" value="UCP006402_thioredoxin"/>
    <property type="match status" value="1"/>
</dbReference>
<dbReference type="PANTHER" id="PTHR42899">
    <property type="entry name" value="SPERMATOGENESIS-ASSOCIATED PROTEIN 20"/>
    <property type="match status" value="1"/>
</dbReference>
<reference evidence="3 4" key="1">
    <citation type="submission" date="2010-04" db="EMBL/GenBank/DDBJ databases">
        <authorList>
            <person name="Qin X."/>
            <person name="Bachman B."/>
            <person name="Battles P."/>
            <person name="Bell A."/>
            <person name="Bess C."/>
            <person name="Bickham C."/>
            <person name="Chaboub L."/>
            <person name="Chen D."/>
            <person name="Coyle M."/>
            <person name="Deiros D.R."/>
            <person name="Dinh H."/>
            <person name="Forbes L."/>
            <person name="Fowler G."/>
            <person name="Francisco L."/>
            <person name="Fu Q."/>
            <person name="Gubbala S."/>
            <person name="Hale W."/>
            <person name="Han Y."/>
            <person name="Hemphill L."/>
            <person name="Highlander S.K."/>
            <person name="Hirani K."/>
            <person name="Hogues M."/>
            <person name="Jackson L."/>
            <person name="Jakkamsetti A."/>
            <person name="Javaid M."/>
            <person name="Jiang H."/>
            <person name="Korchina V."/>
            <person name="Kovar C."/>
            <person name="Lara F."/>
            <person name="Lee S."/>
            <person name="Mata R."/>
            <person name="Mathew T."/>
            <person name="Moen C."/>
            <person name="Morales K."/>
            <person name="Munidasa M."/>
            <person name="Nazareth L."/>
            <person name="Ngo R."/>
            <person name="Nguyen L."/>
            <person name="Okwuonu G."/>
            <person name="Ongeri F."/>
            <person name="Patil S."/>
            <person name="Petrosino J."/>
            <person name="Pham C."/>
            <person name="Pham P."/>
            <person name="Pu L.-L."/>
            <person name="Puazo M."/>
            <person name="Raj R."/>
            <person name="Reid J."/>
            <person name="Rouhana J."/>
            <person name="Saada N."/>
            <person name="Shang Y."/>
            <person name="Simmons D."/>
            <person name="Thornton R."/>
            <person name="Warren J."/>
            <person name="Weissenberger G."/>
            <person name="Zhang J."/>
            <person name="Zhang L."/>
            <person name="Zhou C."/>
            <person name="Zhu D."/>
            <person name="Muzny D."/>
            <person name="Worley K."/>
            <person name="Gibbs R."/>
        </authorList>
    </citation>
    <scope>NUCLEOTIDE SEQUENCE [LARGE SCALE GENOMIC DNA]</scope>
    <source>
        <strain evidence="3 4">ATCC 49030</strain>
    </source>
</reference>
<gene>
    <name evidence="3" type="ORF">HMPREF0183_1914</name>
</gene>
<organism evidence="3 4">
    <name type="scientific">Brevibacterium mcbrellneri ATCC 49030</name>
    <dbReference type="NCBI Taxonomy" id="585530"/>
    <lineage>
        <taxon>Bacteria</taxon>
        <taxon>Bacillati</taxon>
        <taxon>Actinomycetota</taxon>
        <taxon>Actinomycetes</taxon>
        <taxon>Micrococcales</taxon>
        <taxon>Brevibacteriaceae</taxon>
        <taxon>Brevibacterium</taxon>
    </lineage>
</organism>
<evidence type="ECO:0000313" key="3">
    <source>
        <dbReference type="EMBL" id="EFG46789.1"/>
    </source>
</evidence>
<dbReference type="InterPro" id="IPR004879">
    <property type="entry name" value="Ssp411-like_TRX"/>
</dbReference>
<dbReference type="eggNOG" id="COG1331">
    <property type="taxonomic scope" value="Bacteria"/>
</dbReference>
<dbReference type="RefSeq" id="WP_005885352.1">
    <property type="nucleotide sequence ID" value="NZ_ADNU01000053.1"/>
</dbReference>
<dbReference type="Proteomes" id="UP000005714">
    <property type="component" value="Unassembled WGS sequence"/>
</dbReference>
<comment type="caution">
    <text evidence="3">The sequence shown here is derived from an EMBL/GenBank/DDBJ whole genome shotgun (WGS) entry which is preliminary data.</text>
</comment>
<dbReference type="EMBL" id="ADNU01000053">
    <property type="protein sequence ID" value="EFG46789.1"/>
    <property type="molecule type" value="Genomic_DNA"/>
</dbReference>
<dbReference type="InterPro" id="IPR024705">
    <property type="entry name" value="Ssp411"/>
</dbReference>
<name>D4YPQ4_9MICO</name>
<accession>D4YPQ4</accession>
<keyword evidence="4" id="KW-1185">Reference proteome</keyword>
<evidence type="ECO:0000313" key="4">
    <source>
        <dbReference type="Proteomes" id="UP000005714"/>
    </source>
</evidence>
<dbReference type="PANTHER" id="PTHR42899:SF1">
    <property type="entry name" value="SPERMATOGENESIS-ASSOCIATED PROTEIN 20"/>
    <property type="match status" value="1"/>
</dbReference>
<evidence type="ECO:0000256" key="1">
    <source>
        <dbReference type="SAM" id="MobiDB-lite"/>
    </source>
</evidence>
<feature type="region of interest" description="Disordered" evidence="1">
    <location>
        <begin position="415"/>
        <end position="447"/>
    </location>
</feature>
<dbReference type="Gene3D" id="3.40.30.10">
    <property type="entry name" value="Glutaredoxin"/>
    <property type="match status" value="1"/>
</dbReference>
<dbReference type="AlphaFoldDB" id="D4YPQ4"/>
<evidence type="ECO:0000259" key="2">
    <source>
        <dbReference type="Pfam" id="PF03190"/>
    </source>
</evidence>
<feature type="domain" description="Spermatogenesis-associated protein 20-like TRX" evidence="2">
    <location>
        <begin position="4"/>
        <end position="164"/>
    </location>
</feature>
<dbReference type="SUPFAM" id="SSF52833">
    <property type="entry name" value="Thioredoxin-like"/>
    <property type="match status" value="1"/>
</dbReference>
<dbReference type="SUPFAM" id="SSF48208">
    <property type="entry name" value="Six-hairpin glycosidases"/>
    <property type="match status" value="1"/>
</dbReference>
<dbReference type="InterPro" id="IPR008928">
    <property type="entry name" value="6-hairpin_glycosidase_sf"/>
</dbReference>
<dbReference type="STRING" id="585530.HMPREF0183_1914"/>
<dbReference type="InterPro" id="IPR036249">
    <property type="entry name" value="Thioredoxin-like_sf"/>
</dbReference>
<dbReference type="CDD" id="cd02955">
    <property type="entry name" value="SSP411"/>
    <property type="match status" value="1"/>
</dbReference>
<sequence length="737" mass="78407">MDANALHTSTSPYLQSHAHQPVNWHMWGPEAFELARTRNVPVLVSIGYSTCHWCHVMARESFSDPAVAKVLNDNFVAIKIDREELPHVDEFYMNALQALRGQGGWPLNAFTDHQGVPFFAGTYFPSHTGRGLPTFMQVLQAVTNTWRDQQEQISAITHRLRTQLEAVAESTTASVPEGELANLTADLTSNLTADQPAASATPPVPAEELTAWSEQLADRFDPVYGGFGGAPKFPPSMVLQALMQRADFDDNALTMVRTTLHNIAAGGMRDQLRGGIARYSTDAQWHVPHFEKMLNDNAAYLSAAAAWWTWEHARDPHSAHAHVARAEVVATARFLLTDMRLPGGGLATALDADSPLGSVSVEGAYYTFTNSEVEQALAESGVVSDYFALVEFPDSGFEGGEPRCALIAPGRGVSDVGADEDGAGDAAGSGSVDEAEAGPGTGSEMVADRDVQPVIEHLRALQETRTPPKRDTKLITEDACRAAVALVRAGLVLGEGELVDAGAATVQSVLDNNRAGEQLLRSTTDGKPGPSTAGLADYAALIRALLELHQVVGVGTHALTRTNVMPLIEELFDTARGLFVRDGHVHDHAPDPLVPASGANPADSVVPCGRTAFAEVALLMSVLSPETGGGAAQLARELLTVGRPFMQSTPTAAGWQAYVAMRMSVPRVSTRGPELARIAYAHPSQPVVDTSDGAGADAAVVCVDTRCLQPATDARTLREQLDALSVPVAISSAHEGN</sequence>
<dbReference type="OrthoDB" id="9762614at2"/>
<dbReference type="GO" id="GO:0005975">
    <property type="term" value="P:carbohydrate metabolic process"/>
    <property type="evidence" value="ECO:0007669"/>
    <property type="project" value="InterPro"/>
</dbReference>
<proteinExistence type="predicted"/>